<dbReference type="HOGENOM" id="CLU_2612578_0_0_1"/>
<dbReference type="OrthoDB" id="3051535at2759"/>
<dbReference type="Proteomes" id="UP000053257">
    <property type="component" value="Unassembled WGS sequence"/>
</dbReference>
<evidence type="ECO:0000313" key="3">
    <source>
        <dbReference type="Proteomes" id="UP000053257"/>
    </source>
</evidence>
<dbReference type="InterPro" id="IPR012334">
    <property type="entry name" value="Pectin_lyas_fold"/>
</dbReference>
<reference evidence="2 3" key="1">
    <citation type="journal article" date="2014" name="PLoS Genet.">
        <title>Analysis of the Phlebiopsis gigantea genome, transcriptome and secretome provides insight into its pioneer colonization strategies of wood.</title>
        <authorList>
            <person name="Hori C."/>
            <person name="Ishida T."/>
            <person name="Igarashi K."/>
            <person name="Samejima M."/>
            <person name="Suzuki H."/>
            <person name="Master E."/>
            <person name="Ferreira P."/>
            <person name="Ruiz-Duenas F.J."/>
            <person name="Held B."/>
            <person name="Canessa P."/>
            <person name="Larrondo L.F."/>
            <person name="Schmoll M."/>
            <person name="Druzhinina I.S."/>
            <person name="Kubicek C.P."/>
            <person name="Gaskell J.A."/>
            <person name="Kersten P."/>
            <person name="St John F."/>
            <person name="Glasner J."/>
            <person name="Sabat G."/>
            <person name="Splinter BonDurant S."/>
            <person name="Syed K."/>
            <person name="Yadav J."/>
            <person name="Mgbeahuruike A.C."/>
            <person name="Kovalchuk A."/>
            <person name="Asiegbu F.O."/>
            <person name="Lackner G."/>
            <person name="Hoffmeister D."/>
            <person name="Rencoret J."/>
            <person name="Gutierrez A."/>
            <person name="Sun H."/>
            <person name="Lindquist E."/>
            <person name="Barry K."/>
            <person name="Riley R."/>
            <person name="Grigoriev I.V."/>
            <person name="Henrissat B."/>
            <person name="Kues U."/>
            <person name="Berka R.M."/>
            <person name="Martinez A.T."/>
            <person name="Covert S.F."/>
            <person name="Blanchette R.A."/>
            <person name="Cullen D."/>
        </authorList>
    </citation>
    <scope>NUCLEOTIDE SEQUENCE [LARGE SCALE GENOMIC DNA]</scope>
    <source>
        <strain evidence="2 3">11061_1 CR5-6</strain>
    </source>
</reference>
<sequence>MYLLALLTAALAPALALAASRTTAPAGALVVNQSSGPYKTLSAAVAALPDDGSAQTIFMFPGTYTEQVLIDRSGAVTVR</sequence>
<organism evidence="2 3">
    <name type="scientific">Phlebiopsis gigantea (strain 11061_1 CR5-6)</name>
    <name type="common">White-rot fungus</name>
    <name type="synonym">Peniophora gigantea</name>
    <dbReference type="NCBI Taxonomy" id="745531"/>
    <lineage>
        <taxon>Eukaryota</taxon>
        <taxon>Fungi</taxon>
        <taxon>Dikarya</taxon>
        <taxon>Basidiomycota</taxon>
        <taxon>Agaricomycotina</taxon>
        <taxon>Agaricomycetes</taxon>
        <taxon>Polyporales</taxon>
        <taxon>Phanerochaetaceae</taxon>
        <taxon>Phlebiopsis</taxon>
    </lineage>
</organism>
<dbReference type="EMBL" id="KN840949">
    <property type="protein sequence ID" value="KIP01089.1"/>
    <property type="molecule type" value="Genomic_DNA"/>
</dbReference>
<dbReference type="STRING" id="745531.A0A0C3N9B6"/>
<feature type="chain" id="PRO_5002176204" evidence="1">
    <location>
        <begin position="19"/>
        <end position="79"/>
    </location>
</feature>
<dbReference type="Gene3D" id="2.160.20.10">
    <property type="entry name" value="Single-stranded right-handed beta-helix, Pectin lyase-like"/>
    <property type="match status" value="1"/>
</dbReference>
<protein>
    <submittedName>
        <fullName evidence="2">Carbohydrate esterase family 8 protein</fullName>
    </submittedName>
</protein>
<keyword evidence="1" id="KW-0732">Signal</keyword>
<gene>
    <name evidence="2" type="ORF">PHLGIDRAFT_123681</name>
</gene>
<name>A0A0C3N9B6_PHLG1</name>
<evidence type="ECO:0000256" key="1">
    <source>
        <dbReference type="SAM" id="SignalP"/>
    </source>
</evidence>
<dbReference type="InterPro" id="IPR011050">
    <property type="entry name" value="Pectin_lyase_fold/virulence"/>
</dbReference>
<accession>A0A0C3N9B6</accession>
<feature type="non-terminal residue" evidence="2">
    <location>
        <position position="79"/>
    </location>
</feature>
<keyword evidence="3" id="KW-1185">Reference proteome</keyword>
<evidence type="ECO:0000313" key="2">
    <source>
        <dbReference type="EMBL" id="KIP01089.1"/>
    </source>
</evidence>
<dbReference type="SUPFAM" id="SSF51126">
    <property type="entry name" value="Pectin lyase-like"/>
    <property type="match status" value="1"/>
</dbReference>
<proteinExistence type="predicted"/>
<feature type="signal peptide" evidence="1">
    <location>
        <begin position="1"/>
        <end position="18"/>
    </location>
</feature>
<dbReference type="AlphaFoldDB" id="A0A0C3N9B6"/>